<dbReference type="GO" id="GO:0005737">
    <property type="term" value="C:cytoplasm"/>
    <property type="evidence" value="ECO:0007669"/>
    <property type="project" value="TreeGrafter"/>
</dbReference>
<dbReference type="PANTHER" id="PTHR13370">
    <property type="entry name" value="RNA METHYLASE-RELATED"/>
    <property type="match status" value="1"/>
</dbReference>
<dbReference type="eggNOG" id="COG0863">
    <property type="taxonomic scope" value="Bacteria"/>
</dbReference>
<evidence type="ECO:0000259" key="6">
    <source>
        <dbReference type="Pfam" id="PF01555"/>
    </source>
</evidence>
<dbReference type="PROSITE" id="PS00092">
    <property type="entry name" value="N6_MTASE"/>
    <property type="match status" value="1"/>
</dbReference>
<evidence type="ECO:0000256" key="3">
    <source>
        <dbReference type="ARBA" id="ARBA00022679"/>
    </source>
</evidence>
<feature type="domain" description="DNA methylase N-4/N-6" evidence="6">
    <location>
        <begin position="43"/>
        <end position="224"/>
    </location>
</feature>
<accession>A0A081R9G9</accession>
<dbReference type="GO" id="GO:0003677">
    <property type="term" value="F:DNA binding"/>
    <property type="evidence" value="ECO:0007669"/>
    <property type="project" value="InterPro"/>
</dbReference>
<keyword evidence="2 7" id="KW-0489">Methyltransferase</keyword>
<dbReference type="InterPro" id="IPR029063">
    <property type="entry name" value="SAM-dependent_MTases_sf"/>
</dbReference>
<dbReference type="EMBL" id="JFHR01000062">
    <property type="protein sequence ID" value="KEQ51842.1"/>
    <property type="molecule type" value="Genomic_DNA"/>
</dbReference>
<dbReference type="PANTHER" id="PTHR13370:SF3">
    <property type="entry name" value="TRNA (GUANINE(10)-N2)-METHYLTRANSFERASE HOMOLOG"/>
    <property type="match status" value="1"/>
</dbReference>
<evidence type="ECO:0000313" key="7">
    <source>
        <dbReference type="EMBL" id="KEQ51842.1"/>
    </source>
</evidence>
<dbReference type="AlphaFoldDB" id="A0A081R9G9"/>
<dbReference type="InterPro" id="IPR001091">
    <property type="entry name" value="RM_Methyltransferase"/>
</dbReference>
<dbReference type="InterPro" id="IPR002052">
    <property type="entry name" value="DNA_methylase_N6_adenine_CS"/>
</dbReference>
<comment type="caution">
    <text evidence="7">The sequence shown here is derived from an EMBL/GenBank/DDBJ whole genome shotgun (WGS) entry which is preliminary data.</text>
</comment>
<evidence type="ECO:0000256" key="1">
    <source>
        <dbReference type="ARBA" id="ARBA00006594"/>
    </source>
</evidence>
<dbReference type="EC" id="2.1.1.-" evidence="5"/>
<evidence type="ECO:0000256" key="5">
    <source>
        <dbReference type="RuleBase" id="RU362026"/>
    </source>
</evidence>
<evidence type="ECO:0000256" key="4">
    <source>
        <dbReference type="ARBA" id="ARBA00047942"/>
    </source>
</evidence>
<dbReference type="Gene3D" id="3.40.50.150">
    <property type="entry name" value="Vaccinia Virus protein VP39"/>
    <property type="match status" value="1"/>
</dbReference>
<gene>
    <name evidence="7" type="ORF">BV95_03916</name>
</gene>
<dbReference type="RefSeq" id="WP_081873460.1">
    <property type="nucleotide sequence ID" value="NZ_JFHR01000062.1"/>
</dbReference>
<comment type="catalytic activity">
    <reaction evidence="4">
        <text>a 2'-deoxyadenosine in DNA + S-adenosyl-L-methionine = an N(6)-methyl-2'-deoxyadenosine in DNA + S-adenosyl-L-homocysteine + H(+)</text>
        <dbReference type="Rhea" id="RHEA:15197"/>
        <dbReference type="Rhea" id="RHEA-COMP:12418"/>
        <dbReference type="Rhea" id="RHEA-COMP:12419"/>
        <dbReference type="ChEBI" id="CHEBI:15378"/>
        <dbReference type="ChEBI" id="CHEBI:57856"/>
        <dbReference type="ChEBI" id="CHEBI:59789"/>
        <dbReference type="ChEBI" id="CHEBI:90615"/>
        <dbReference type="ChEBI" id="CHEBI:90616"/>
        <dbReference type="EC" id="2.1.1.72"/>
    </reaction>
</comment>
<dbReference type="Proteomes" id="UP000028411">
    <property type="component" value="Unassembled WGS sequence"/>
</dbReference>
<reference evidence="7 8" key="1">
    <citation type="submission" date="2014-02" db="EMBL/GenBank/DDBJ databases">
        <title>Whole genome sequence of Sphingobium chlorophenolicum NBRC 16172.</title>
        <authorList>
            <person name="Gan H.M."/>
            <person name="Gan H.Y."/>
            <person name="Chew T.H."/>
            <person name="Savka M.A."/>
        </authorList>
    </citation>
    <scope>NUCLEOTIDE SEQUENCE [LARGE SCALE GENOMIC DNA]</scope>
    <source>
        <strain evidence="7 8">NBRC 16172</strain>
    </source>
</reference>
<comment type="similarity">
    <text evidence="1 5">Belongs to the N(4)/N(6)-methyltransferase family.</text>
</comment>
<name>A0A081R9G9_SPHCR</name>
<dbReference type="OrthoDB" id="7806498at2"/>
<dbReference type="PATRIC" id="fig|46429.4.peg.3906"/>
<dbReference type="NCBIfam" id="NF010253">
    <property type="entry name" value="PRK13699.1"/>
    <property type="match status" value="1"/>
</dbReference>
<protein>
    <recommendedName>
        <fullName evidence="5">Methyltransferase</fullName>
        <ecNumber evidence="5">2.1.1.-</ecNumber>
    </recommendedName>
</protein>
<dbReference type="InterPro" id="IPR002941">
    <property type="entry name" value="DNA_methylase_N4/N6"/>
</dbReference>
<proteinExistence type="inferred from homology"/>
<dbReference type="GO" id="GO:0009007">
    <property type="term" value="F:site-specific DNA-methyltransferase (adenine-specific) activity"/>
    <property type="evidence" value="ECO:0007669"/>
    <property type="project" value="UniProtKB-EC"/>
</dbReference>
<dbReference type="GO" id="GO:0032259">
    <property type="term" value="P:methylation"/>
    <property type="evidence" value="ECO:0007669"/>
    <property type="project" value="UniProtKB-KW"/>
</dbReference>
<dbReference type="PRINTS" id="PR00508">
    <property type="entry name" value="S21N4MTFRASE"/>
</dbReference>
<evidence type="ECO:0000313" key="8">
    <source>
        <dbReference type="Proteomes" id="UP000028411"/>
    </source>
</evidence>
<keyword evidence="3 7" id="KW-0808">Transferase</keyword>
<dbReference type="SUPFAM" id="SSF53335">
    <property type="entry name" value="S-adenosyl-L-methionine-dependent methyltransferases"/>
    <property type="match status" value="1"/>
</dbReference>
<organism evidence="7 8">
    <name type="scientific">Sphingobium chlorophenolicum</name>
    <dbReference type="NCBI Taxonomy" id="46429"/>
    <lineage>
        <taxon>Bacteria</taxon>
        <taxon>Pseudomonadati</taxon>
        <taxon>Pseudomonadota</taxon>
        <taxon>Alphaproteobacteria</taxon>
        <taxon>Sphingomonadales</taxon>
        <taxon>Sphingomonadaceae</taxon>
        <taxon>Sphingobium</taxon>
    </lineage>
</organism>
<evidence type="ECO:0000256" key="2">
    <source>
        <dbReference type="ARBA" id="ARBA00022603"/>
    </source>
</evidence>
<dbReference type="Pfam" id="PF01555">
    <property type="entry name" value="N6_N4_Mtase"/>
    <property type="match status" value="1"/>
</dbReference>
<dbReference type="GO" id="GO:0008170">
    <property type="term" value="F:N-methyltransferase activity"/>
    <property type="evidence" value="ECO:0007669"/>
    <property type="project" value="InterPro"/>
</dbReference>
<sequence length="232" mass="25902">MSTKPFEGERSTGLRQCPLPVPRNRIAHGDCIQRLKSLPDGAIDLVLTDPPYICHYRSRDGRRVVNDDNQDWLVPAFAEVARVLKSGAFAISFYGWSAVEKFVEAWRSVGLRPVGHIVFRKHYASSTRFLRYEHEQAFLLAKGRPNLPAQTIADVIDWPRFTGNRRHPTEKPVEILSPLIEIFSDPGDIVLDPFCGSGSTLEAARTCGRAFLGVELDADHFRTASGRMGLAA</sequence>